<proteinExistence type="predicted"/>
<keyword evidence="5" id="KW-1185">Reference proteome</keyword>
<evidence type="ECO:0000313" key="4">
    <source>
        <dbReference type="EMBL" id="QIN78678.1"/>
    </source>
</evidence>
<name>A0A6G8PWW5_9ACTN</name>
<dbReference type="InterPro" id="IPR002933">
    <property type="entry name" value="Peptidase_M20"/>
</dbReference>
<feature type="binding site" evidence="2">
    <location>
        <position position="387"/>
    </location>
    <ligand>
        <name>Mn(2+)</name>
        <dbReference type="ChEBI" id="CHEBI:29035"/>
        <label>2</label>
    </ligand>
</feature>
<keyword evidence="2" id="KW-0464">Manganese</keyword>
<feature type="binding site" evidence="2">
    <location>
        <position position="129"/>
    </location>
    <ligand>
        <name>Mn(2+)</name>
        <dbReference type="ChEBI" id="CHEBI:29035"/>
        <label>2</label>
    </ligand>
</feature>
<dbReference type="EMBL" id="CP045121">
    <property type="protein sequence ID" value="QIN78678.1"/>
    <property type="molecule type" value="Genomic_DNA"/>
</dbReference>
<dbReference type="Pfam" id="PF01546">
    <property type="entry name" value="Peptidase_M20"/>
    <property type="match status" value="1"/>
</dbReference>
<dbReference type="InterPro" id="IPR017439">
    <property type="entry name" value="Amidohydrolase"/>
</dbReference>
<comment type="cofactor">
    <cofactor evidence="2">
        <name>Mn(2+)</name>
        <dbReference type="ChEBI" id="CHEBI:29035"/>
    </cofactor>
    <text evidence="2">The Mn(2+) ion enhances activity.</text>
</comment>
<evidence type="ECO:0000256" key="2">
    <source>
        <dbReference type="PIRSR" id="PIRSR005962-1"/>
    </source>
</evidence>
<dbReference type="CDD" id="cd08021">
    <property type="entry name" value="M20_Acy1_YhaA-like"/>
    <property type="match status" value="1"/>
</dbReference>
<dbReference type="Gene3D" id="3.40.630.10">
    <property type="entry name" value="Zn peptidases"/>
    <property type="match status" value="1"/>
</dbReference>
<keyword evidence="2" id="KW-0479">Metal-binding</keyword>
<accession>A0A6G8PWW5</accession>
<dbReference type="GO" id="GO:0046872">
    <property type="term" value="F:metal ion binding"/>
    <property type="evidence" value="ECO:0007669"/>
    <property type="project" value="UniProtKB-KW"/>
</dbReference>
<dbReference type="KEGG" id="rmar:GBA65_09280"/>
<dbReference type="PIRSF" id="PIRSF005962">
    <property type="entry name" value="Pept_M20D_amidohydro"/>
    <property type="match status" value="1"/>
</dbReference>
<dbReference type="SUPFAM" id="SSF53187">
    <property type="entry name" value="Zn-dependent exopeptidases"/>
    <property type="match status" value="1"/>
</dbReference>
<evidence type="ECO:0000259" key="3">
    <source>
        <dbReference type="Pfam" id="PF07687"/>
    </source>
</evidence>
<dbReference type="Pfam" id="PF07687">
    <property type="entry name" value="M20_dimer"/>
    <property type="match status" value="1"/>
</dbReference>
<dbReference type="PANTHER" id="PTHR11014">
    <property type="entry name" value="PEPTIDASE M20 FAMILY MEMBER"/>
    <property type="match status" value="1"/>
</dbReference>
<feature type="binding site" evidence="2">
    <location>
        <position position="127"/>
    </location>
    <ligand>
        <name>Mn(2+)</name>
        <dbReference type="ChEBI" id="CHEBI:29035"/>
        <label>2</label>
    </ligand>
</feature>
<dbReference type="NCBIfam" id="TIGR01891">
    <property type="entry name" value="amidohydrolases"/>
    <property type="match status" value="1"/>
</dbReference>
<dbReference type="GO" id="GO:0050118">
    <property type="term" value="F:N-acetyldiaminopimelate deacetylase activity"/>
    <property type="evidence" value="ECO:0007669"/>
    <property type="project" value="UniProtKB-ARBA"/>
</dbReference>
<reference evidence="4 5" key="1">
    <citation type="submission" date="2019-10" db="EMBL/GenBank/DDBJ databases">
        <title>Rubrobacter sp nov SCSIO 52915 isolated from a deep-sea sediment in the South China Sea.</title>
        <authorList>
            <person name="Chen R.W."/>
        </authorList>
    </citation>
    <scope>NUCLEOTIDE SEQUENCE [LARGE SCALE GENOMIC DNA]</scope>
    <source>
        <strain evidence="4 5">SCSIO 52915</strain>
    </source>
</reference>
<dbReference type="AlphaFoldDB" id="A0A6G8PWW5"/>
<dbReference type="InterPro" id="IPR011650">
    <property type="entry name" value="Peptidase_M20_dimer"/>
</dbReference>
<dbReference type="FunFam" id="3.30.70.360:FF:000001">
    <property type="entry name" value="N-acetyldiaminopimelate deacetylase"/>
    <property type="match status" value="1"/>
</dbReference>
<evidence type="ECO:0000256" key="1">
    <source>
        <dbReference type="ARBA" id="ARBA00022801"/>
    </source>
</evidence>
<dbReference type="InterPro" id="IPR036264">
    <property type="entry name" value="Bact_exopeptidase_dim_dom"/>
</dbReference>
<evidence type="ECO:0000313" key="5">
    <source>
        <dbReference type="Proteomes" id="UP000502706"/>
    </source>
</evidence>
<gene>
    <name evidence="4" type="ORF">GBA65_09280</name>
</gene>
<dbReference type="Gene3D" id="3.30.70.360">
    <property type="match status" value="1"/>
</dbReference>
<feature type="binding site" evidence="2">
    <location>
        <position position="163"/>
    </location>
    <ligand>
        <name>Mn(2+)</name>
        <dbReference type="ChEBI" id="CHEBI:29035"/>
        <label>2</label>
    </ligand>
</feature>
<keyword evidence="1 4" id="KW-0378">Hydrolase</keyword>
<protein>
    <submittedName>
        <fullName evidence="4">Amidohydrolase</fullName>
    </submittedName>
</protein>
<sequence length="417" mass="44998">MPRGGVYDGPVSDRRKRRQEGAIIETATIGSLVEGVSEEVVGWRRHLHRNPELSFHEEETSRFVYETLESFGGLELSRPTPTSVLARLVGGAPGRVIALRADVDALPITEENDSEFVSRNPGVMHACGHDGHTAMLLGAAKVLAGMKGELRGEVRFVFQHAEELFPGGAEEMVRAGVMDGVDRVVGIHLWSGLPAGKVGVVYGPMMAAPDTFKIVVKGKGGHAALPHQTVDSIAVGAQVVTNLQHVVSRETDPIENVVVSVTKFTGGTAHNVIPGSVEMIGTVRTLKPEIRDGMPGAMERVVRGITQAHGAEYEFEYQRGYRPVINDDEVTRAVEETARDVLGEATLVRMPPTMGGEDFSAYGQVSPGTFYLVGARNEEKGISFPHHHPRFDIDEDALPVGVKMHVGAALRLLEDAS</sequence>
<dbReference type="GO" id="GO:0019877">
    <property type="term" value="P:diaminopimelate biosynthetic process"/>
    <property type="evidence" value="ECO:0007669"/>
    <property type="project" value="UniProtKB-ARBA"/>
</dbReference>
<dbReference type="Proteomes" id="UP000502706">
    <property type="component" value="Chromosome"/>
</dbReference>
<feature type="domain" description="Peptidase M20 dimerisation" evidence="3">
    <location>
        <begin position="211"/>
        <end position="293"/>
    </location>
</feature>
<dbReference type="SUPFAM" id="SSF55031">
    <property type="entry name" value="Bacterial exopeptidase dimerisation domain"/>
    <property type="match status" value="1"/>
</dbReference>
<organism evidence="4 5">
    <name type="scientific">Rubrobacter marinus</name>
    <dbReference type="NCBI Taxonomy" id="2653852"/>
    <lineage>
        <taxon>Bacteria</taxon>
        <taxon>Bacillati</taxon>
        <taxon>Actinomycetota</taxon>
        <taxon>Rubrobacteria</taxon>
        <taxon>Rubrobacterales</taxon>
        <taxon>Rubrobacteraceae</taxon>
        <taxon>Rubrobacter</taxon>
    </lineage>
</organism>
<dbReference type="PANTHER" id="PTHR11014:SF63">
    <property type="entry name" value="METALLOPEPTIDASE, PUTATIVE (AFU_ORTHOLOGUE AFUA_6G09600)-RELATED"/>
    <property type="match status" value="1"/>
</dbReference>
<feature type="binding site" evidence="2">
    <location>
        <position position="188"/>
    </location>
    <ligand>
        <name>Mn(2+)</name>
        <dbReference type="ChEBI" id="CHEBI:29035"/>
        <label>2</label>
    </ligand>
</feature>